<evidence type="ECO:0000313" key="5">
    <source>
        <dbReference type="Proteomes" id="UP000256845"/>
    </source>
</evidence>
<dbReference type="OrthoDB" id="7205933at2"/>
<dbReference type="AlphaFoldDB" id="A0A3D9H372"/>
<dbReference type="PROSITE" id="PS50846">
    <property type="entry name" value="HMA_2"/>
    <property type="match status" value="1"/>
</dbReference>
<accession>A0A3D9H372</accession>
<comment type="caution">
    <text evidence="4">The sequence shown here is derived from an EMBL/GenBank/DDBJ whole genome shotgun (WGS) entry which is preliminary data.</text>
</comment>
<feature type="domain" description="HMA" evidence="3">
    <location>
        <begin position="25"/>
        <end position="91"/>
    </location>
</feature>
<dbReference type="Gene3D" id="3.30.70.100">
    <property type="match status" value="1"/>
</dbReference>
<dbReference type="InterPro" id="IPR006121">
    <property type="entry name" value="HMA_dom"/>
</dbReference>
<sequence>MRIQFLIGSLFSGLVVSQASFAAERETTLLVENMTCASCPYIVKQSLTREPGVVSVTVSFTEKTAHVIFDDSKTTIQTLEEATASHGFPSRQRK</sequence>
<keyword evidence="5" id="KW-1185">Reference proteome</keyword>
<dbReference type="EMBL" id="QRDW01000027">
    <property type="protein sequence ID" value="RED43336.1"/>
    <property type="molecule type" value="Genomic_DNA"/>
</dbReference>
<dbReference type="FunFam" id="3.30.70.100:FF:000001">
    <property type="entry name" value="ATPase copper transporting beta"/>
    <property type="match status" value="1"/>
</dbReference>
<dbReference type="SUPFAM" id="SSF55008">
    <property type="entry name" value="HMA, heavy metal-associated domain"/>
    <property type="match status" value="1"/>
</dbReference>
<evidence type="ECO:0000256" key="2">
    <source>
        <dbReference type="SAM" id="SignalP"/>
    </source>
</evidence>
<dbReference type="PROSITE" id="PS01047">
    <property type="entry name" value="HMA_1"/>
    <property type="match status" value="1"/>
</dbReference>
<feature type="signal peptide" evidence="2">
    <location>
        <begin position="1"/>
        <end position="22"/>
    </location>
</feature>
<dbReference type="InterPro" id="IPR017969">
    <property type="entry name" value="Heavy-metal-associated_CS"/>
</dbReference>
<evidence type="ECO:0000313" key="4">
    <source>
        <dbReference type="EMBL" id="RED43336.1"/>
    </source>
</evidence>
<feature type="chain" id="PRO_5017696172" evidence="2">
    <location>
        <begin position="23"/>
        <end position="94"/>
    </location>
</feature>
<evidence type="ECO:0000259" key="3">
    <source>
        <dbReference type="PROSITE" id="PS50846"/>
    </source>
</evidence>
<proteinExistence type="predicted"/>
<evidence type="ECO:0000256" key="1">
    <source>
        <dbReference type="ARBA" id="ARBA00022723"/>
    </source>
</evidence>
<gene>
    <name evidence="4" type="ORF">DFP90_1276</name>
</gene>
<dbReference type="InterPro" id="IPR001802">
    <property type="entry name" value="MerP/CopZ"/>
</dbReference>
<reference evidence="4 5" key="1">
    <citation type="submission" date="2018-07" db="EMBL/GenBank/DDBJ databases">
        <title>Genomic Encyclopedia of Type Strains, Phase III (KMG-III): the genomes of soil and plant-associated and newly described type strains.</title>
        <authorList>
            <person name="Whitman W."/>
        </authorList>
    </citation>
    <scope>NUCLEOTIDE SEQUENCE [LARGE SCALE GENOMIC DNA]</scope>
    <source>
        <strain evidence="4 5">CECT 8488</strain>
    </source>
</reference>
<dbReference type="PRINTS" id="PR00946">
    <property type="entry name" value="HGSCAVENGER"/>
</dbReference>
<dbReference type="RefSeq" id="WP_115939690.1">
    <property type="nucleotide sequence ID" value="NZ_QRDW01000027.1"/>
</dbReference>
<keyword evidence="1" id="KW-0479">Metal-binding</keyword>
<dbReference type="InterPro" id="IPR036163">
    <property type="entry name" value="HMA_dom_sf"/>
</dbReference>
<dbReference type="Pfam" id="PF00403">
    <property type="entry name" value="HMA"/>
    <property type="match status" value="1"/>
</dbReference>
<dbReference type="CDD" id="cd00371">
    <property type="entry name" value="HMA"/>
    <property type="match status" value="1"/>
</dbReference>
<dbReference type="Proteomes" id="UP000256845">
    <property type="component" value="Unassembled WGS sequence"/>
</dbReference>
<name>A0A3D9H372_9PROT</name>
<organism evidence="4 5">
    <name type="scientific">Aestuariispira insulae</name>
    <dbReference type="NCBI Taxonomy" id="1461337"/>
    <lineage>
        <taxon>Bacteria</taxon>
        <taxon>Pseudomonadati</taxon>
        <taxon>Pseudomonadota</taxon>
        <taxon>Alphaproteobacteria</taxon>
        <taxon>Rhodospirillales</taxon>
        <taxon>Kiloniellaceae</taxon>
        <taxon>Aestuariispira</taxon>
    </lineage>
</organism>
<dbReference type="GO" id="GO:0046872">
    <property type="term" value="F:metal ion binding"/>
    <property type="evidence" value="ECO:0007669"/>
    <property type="project" value="UniProtKB-KW"/>
</dbReference>
<protein>
    <submittedName>
        <fullName evidence="4">Mercuric ion binding protein</fullName>
    </submittedName>
</protein>
<keyword evidence="2" id="KW-0732">Signal</keyword>